<gene>
    <name evidence="2" type="ORF">AUQ44_01735</name>
</gene>
<dbReference type="InterPro" id="IPR047525">
    <property type="entry name" value="TfoX-like"/>
</dbReference>
<evidence type="ECO:0000313" key="2">
    <source>
        <dbReference type="EMBL" id="KYN24644.1"/>
    </source>
</evidence>
<dbReference type="EMBL" id="LOMK01000001">
    <property type="protein sequence ID" value="KYN24644.1"/>
    <property type="molecule type" value="Genomic_DNA"/>
</dbReference>
<comment type="caution">
    <text evidence="2">The sequence shown here is derived from an EMBL/GenBank/DDBJ whole genome shotgun (WGS) entry which is preliminary data.</text>
</comment>
<organism evidence="2 3">
    <name type="scientific">Vibrio cidicii</name>
    <dbReference type="NCBI Taxonomy" id="1763883"/>
    <lineage>
        <taxon>Bacteria</taxon>
        <taxon>Pseudomonadati</taxon>
        <taxon>Pseudomonadota</taxon>
        <taxon>Gammaproteobacteria</taxon>
        <taxon>Vibrionales</taxon>
        <taxon>Vibrionaceae</taxon>
        <taxon>Vibrio</taxon>
    </lineage>
</organism>
<dbReference type="PANTHER" id="PTHR36121">
    <property type="entry name" value="PROTEIN SXY"/>
    <property type="match status" value="1"/>
</dbReference>
<dbReference type="Pfam" id="PF04994">
    <property type="entry name" value="TfoX_C"/>
    <property type="match status" value="1"/>
</dbReference>
<dbReference type="AlphaFoldDB" id="A0A151JFS4"/>
<proteinExistence type="predicted"/>
<accession>A0A151JFS4</accession>
<dbReference type="InterPro" id="IPR007077">
    <property type="entry name" value="TfoX_C"/>
</dbReference>
<sequence length="102" mass="11374">MERLRDLKGLGPKSESMLTAVGVDSVEVLKELGAIRAFIKVKQHGEINPSLNLLYALVGALEGEHWLSIAQHQKADLIMQLEGYDELEKLFESSGESFHLQK</sequence>
<name>A0A151JFS4_9VIBR</name>
<reference evidence="3" key="1">
    <citation type="submission" date="2015-12" db="EMBL/GenBank/DDBJ databases">
        <authorList>
            <person name="Tarr C.L."/>
            <person name="Gladney L.M."/>
        </authorList>
    </citation>
    <scope>NUCLEOTIDE SEQUENCE [LARGE SCALE GENOMIC DNA]</scope>
    <source>
        <strain evidence="3">2756-81</strain>
    </source>
</reference>
<dbReference type="PANTHER" id="PTHR36121:SF1">
    <property type="entry name" value="PROTEIN SXY"/>
    <property type="match status" value="1"/>
</dbReference>
<evidence type="ECO:0000259" key="1">
    <source>
        <dbReference type="Pfam" id="PF04994"/>
    </source>
</evidence>
<evidence type="ECO:0000313" key="3">
    <source>
        <dbReference type="Proteomes" id="UP000075349"/>
    </source>
</evidence>
<protein>
    <submittedName>
        <fullName evidence="2">Competence-specific regulator</fullName>
    </submittedName>
</protein>
<feature type="domain" description="TfoX C-terminal" evidence="1">
    <location>
        <begin position="2"/>
        <end position="80"/>
    </location>
</feature>
<dbReference type="Proteomes" id="UP000075349">
    <property type="component" value="Unassembled WGS sequence"/>
</dbReference>
<dbReference type="Gene3D" id="1.10.150.20">
    <property type="entry name" value="5' to 3' exonuclease, C-terminal subdomain"/>
    <property type="match status" value="1"/>
</dbReference>